<name>S3L4E6_TREMA</name>
<evidence type="ECO:0000259" key="1">
    <source>
        <dbReference type="SMART" id="SM00642"/>
    </source>
</evidence>
<feature type="domain" description="Glycosyl hydrolase family 13 catalytic" evidence="1">
    <location>
        <begin position="294"/>
        <end position="719"/>
    </location>
</feature>
<dbReference type="PANTHER" id="PTHR47786">
    <property type="entry name" value="ALPHA-1,4-GLUCAN:MALTOSE-1-PHOSPHATE MALTOSYLTRANSFERASE"/>
    <property type="match status" value="1"/>
</dbReference>
<reference evidence="2 3" key="1">
    <citation type="submission" date="2013-04" db="EMBL/GenBank/DDBJ databases">
        <title>The Genome Sequence of Treponema maltophilum ATCC 51939.</title>
        <authorList>
            <consortium name="The Broad Institute Genomics Platform"/>
            <person name="Earl A."/>
            <person name="Ward D."/>
            <person name="Feldgarden M."/>
            <person name="Gevers D."/>
            <person name="Leonetti C."/>
            <person name="Blanton J.M."/>
            <person name="Dewhirst F.E."/>
            <person name="Izard J."/>
            <person name="Walker B."/>
            <person name="Young S."/>
            <person name="Zeng Q."/>
            <person name="Gargeya S."/>
            <person name="Fitzgerald M."/>
            <person name="Haas B."/>
            <person name="Abouelleil A."/>
            <person name="Allen A.W."/>
            <person name="Alvarado L."/>
            <person name="Arachchi H.M."/>
            <person name="Berlin A.M."/>
            <person name="Chapman S.B."/>
            <person name="Gainer-Dewar J."/>
            <person name="Goldberg J."/>
            <person name="Griggs A."/>
            <person name="Gujja S."/>
            <person name="Hansen M."/>
            <person name="Howarth C."/>
            <person name="Imamovic A."/>
            <person name="Ireland A."/>
            <person name="Larimer J."/>
            <person name="McCowan C."/>
            <person name="Murphy C."/>
            <person name="Pearson M."/>
            <person name="Poon T.W."/>
            <person name="Priest M."/>
            <person name="Roberts A."/>
            <person name="Saif S."/>
            <person name="Shea T."/>
            <person name="Sisk P."/>
            <person name="Sykes S."/>
            <person name="Wortman J."/>
            <person name="Nusbaum C."/>
            <person name="Birren B."/>
        </authorList>
    </citation>
    <scope>NUCLEOTIDE SEQUENCE [LARGE SCALE GENOMIC DNA]</scope>
    <source>
        <strain evidence="2 3">ATCC 51939</strain>
    </source>
</reference>
<dbReference type="InterPro" id="IPR006047">
    <property type="entry name" value="GH13_cat_dom"/>
</dbReference>
<accession>S3L4E6</accession>
<sequence>MELHILNNVRNICNLNAALFLPSGTAHPEDIRDIRTLAKAINDKAETLLPAGQFVMAGQLHALSLINEMQHLVCRSFCRHENPAAFTDALRSAEKALGLQAIDALLADFCREFPPAAVYGSGMSIEAFLNGGTDGIPNKALILEEWMLLHIAVENPACSPFLFLFGDAELAKNPKYAALWVLLQSFFKTQPLFGPNHTDLITMLREPAKASPNSLKGQLDYIARSWKSLIEKEVPRLLSGMDIIAEEEKPAWVGGPGFAPPPMQAYSYDSLIKEYERFSSDREWMPRVVLMAKTVLVWLDQLSKKYGRPVRRLDEIPDEELNALASRGFTGLWLIGIWKRSWASKRIKQINGNAEAAASAYSLYDYDIADELGGWEALNDLRARLQQRGIRLAADMVPNHTGMDSRWVVEKPELFMQRKDCPFPTYSFNGENLSLDGRVGIFLEDHYYSKTDCAVVFKRVDMQTQDVRYIYHGNDGTGMPWNDTAQIDFLNPAAREEVIQTILHVARNFPIIRFDAAMVLAKKHIRRLWYPEPGHGGDIAGRAEYAMSNEDFEKAIPNEFWREVVDRVVREVPDTLLLAEAFWMMEGYFVRTLGMHRVYNSAFMNMLKTEENFKYRNTIKNTLEFDPQVLKRFVNFMNNPDEETAAVQFGTGDKYFGVCTLMVTMPGLPMFGHGQIEGFTEKYGMEFTRAQWDERDNPDLIGRHEREIFPLMKKRSLFADVEHFRLYDVHNEGAVNENVFAYTNREGSEKAAVFYNNAYERAAGRVKVSCPFAVKEGGNVQMKTEDFAPALGLTNDRNFYCIFQEQKSGLWFIRSNADLFENGMFVQLDGYECQVLLNIYEVCDKTTDSGRNAAPYALLCERLGGKGTESIDDALKDTAFEELYGAFASFASKDLFAAIAARCLPGLQPKDDLQSAPPLPLCDVLERHKEAAFAYFTVLRNFLGAKASAVEPAAERHALESAWEAFAARIEKLVSLCESAQKAGSPGGKGGAAGVHSLYETLAQQAFMPQILTAFFILYALHELMPDVRAETVKEHIALRGLDLKAARLLKSYGYDSDSIYGALAAMQEMNVLCETVAGDTEKNISADIAAFFARLIKSEKAPLILGANLFENVIWFNREKALEAVQDAALLYAVLYAEKPSFACIEKTAQKVSDAVEKSGYKAEVLIDLLKQDAEV</sequence>
<dbReference type="RefSeq" id="WP_016526278.1">
    <property type="nucleotide sequence ID" value="NZ_KE332518.1"/>
</dbReference>
<dbReference type="PATRIC" id="fig|1125699.3.peg.2040"/>
<protein>
    <recommendedName>
        <fullName evidence="1">Glycosyl hydrolase family 13 catalytic domain-containing protein</fullName>
    </recommendedName>
</protein>
<dbReference type="STRING" id="1125699.HMPREF9194_02020"/>
<dbReference type="HOGENOM" id="CLU_005647_0_0_12"/>
<evidence type="ECO:0000313" key="2">
    <source>
        <dbReference type="EMBL" id="EPF31669.1"/>
    </source>
</evidence>
<comment type="caution">
    <text evidence="2">The sequence shown here is derived from an EMBL/GenBank/DDBJ whole genome shotgun (WGS) entry which is preliminary data.</text>
</comment>
<gene>
    <name evidence="2" type="ORF">HMPREF9194_02020</name>
</gene>
<dbReference type="Pfam" id="PF00128">
    <property type="entry name" value="Alpha-amylase"/>
    <property type="match status" value="1"/>
</dbReference>
<dbReference type="SUPFAM" id="SSF51445">
    <property type="entry name" value="(Trans)glycosidases"/>
    <property type="match status" value="1"/>
</dbReference>
<evidence type="ECO:0000313" key="3">
    <source>
        <dbReference type="Proteomes" id="UP000014541"/>
    </source>
</evidence>
<dbReference type="InterPro" id="IPR017853">
    <property type="entry name" value="GH"/>
</dbReference>
<dbReference type="eggNOG" id="COG0366">
    <property type="taxonomic scope" value="Bacteria"/>
</dbReference>
<proteinExistence type="predicted"/>
<dbReference type="GO" id="GO:0005975">
    <property type="term" value="P:carbohydrate metabolic process"/>
    <property type="evidence" value="ECO:0007669"/>
    <property type="project" value="InterPro"/>
</dbReference>
<dbReference type="Proteomes" id="UP000014541">
    <property type="component" value="Unassembled WGS sequence"/>
</dbReference>
<organism evidence="2 3">
    <name type="scientific">Treponema maltophilum ATCC 51939</name>
    <dbReference type="NCBI Taxonomy" id="1125699"/>
    <lineage>
        <taxon>Bacteria</taxon>
        <taxon>Pseudomonadati</taxon>
        <taxon>Spirochaetota</taxon>
        <taxon>Spirochaetia</taxon>
        <taxon>Spirochaetales</taxon>
        <taxon>Treponemataceae</taxon>
        <taxon>Treponema</taxon>
    </lineage>
</organism>
<dbReference type="PANTHER" id="PTHR47786:SF2">
    <property type="entry name" value="GLYCOSYL HYDROLASE FAMILY 13 CATALYTIC DOMAIN-CONTAINING PROTEIN"/>
    <property type="match status" value="1"/>
</dbReference>
<dbReference type="EMBL" id="ATFF01000006">
    <property type="protein sequence ID" value="EPF31669.1"/>
    <property type="molecule type" value="Genomic_DNA"/>
</dbReference>
<dbReference type="AlphaFoldDB" id="S3L4E6"/>
<dbReference type="Gene3D" id="3.20.20.80">
    <property type="entry name" value="Glycosidases"/>
    <property type="match status" value="1"/>
</dbReference>
<dbReference type="OrthoDB" id="9808590at2"/>
<dbReference type="SMART" id="SM00642">
    <property type="entry name" value="Aamy"/>
    <property type="match status" value="1"/>
</dbReference>
<keyword evidence="3" id="KW-1185">Reference proteome</keyword>